<reference evidence="3" key="2">
    <citation type="submission" date="2015-01" db="EMBL/GenBank/DDBJ databases">
        <title>Evolutionary Origins and Diversification of the Mycorrhizal Mutualists.</title>
        <authorList>
            <consortium name="DOE Joint Genome Institute"/>
            <consortium name="Mycorrhizal Genomics Consortium"/>
            <person name="Kohler A."/>
            <person name="Kuo A."/>
            <person name="Nagy L.G."/>
            <person name="Floudas D."/>
            <person name="Copeland A."/>
            <person name="Barry K.W."/>
            <person name="Cichocki N."/>
            <person name="Veneault-Fourrey C."/>
            <person name="LaButti K."/>
            <person name="Lindquist E.A."/>
            <person name="Lipzen A."/>
            <person name="Lundell T."/>
            <person name="Morin E."/>
            <person name="Murat C."/>
            <person name="Riley R."/>
            <person name="Ohm R."/>
            <person name="Sun H."/>
            <person name="Tunlid A."/>
            <person name="Henrissat B."/>
            <person name="Grigoriev I.V."/>
            <person name="Hibbett D.S."/>
            <person name="Martin F."/>
        </authorList>
    </citation>
    <scope>NUCLEOTIDE SEQUENCE [LARGE SCALE GENOMIC DNA]</scope>
    <source>
        <strain evidence="3">Zn</strain>
    </source>
</reference>
<dbReference type="Proteomes" id="UP000054321">
    <property type="component" value="Unassembled WGS sequence"/>
</dbReference>
<accession>A0A0C3GLC6</accession>
<sequence length="377" mass="43408">MGQYWEITAPNLRQSLPVKDGFKLGEMLFDGTPSRLVPFLVTPLRASNLCPPKNITYAEQLEVKAYTKRPHSGDCVQRPTFPMMRLPVEAHYLIFESLDLVSMLYLGLTNQYFWNLFKEFFPQFIKRSVTSCLGAWAGTNVIVVGDYADDLPDGLLTDAISKEMEEGIKDGSEMRPATLYDLSSIRYQTCVPIDQIFDERLPNLLDLGKKNTKDDGRGPRDIEDIVSLRLTDFLQDEQLWVLRNLSTYEYVRAEAIALKPEYIHGPFLDYIGFGEVIMSRASWSSDPSCAMGYDRDITRGVWAGDRFDIVPLRCLADGNDKQKWIDISDKVVRKIADIWDSEFGSNWREDFPKYLDRLSQKQGQKRELAFKKYLRQK</sequence>
<reference evidence="2 3" key="1">
    <citation type="submission" date="2014-04" db="EMBL/GenBank/DDBJ databases">
        <authorList>
            <consortium name="DOE Joint Genome Institute"/>
            <person name="Kuo A."/>
            <person name="Martino E."/>
            <person name="Perotto S."/>
            <person name="Kohler A."/>
            <person name="Nagy L.G."/>
            <person name="Floudas D."/>
            <person name="Copeland A."/>
            <person name="Barry K.W."/>
            <person name="Cichocki N."/>
            <person name="Veneault-Fourrey C."/>
            <person name="LaButti K."/>
            <person name="Lindquist E.A."/>
            <person name="Lipzen A."/>
            <person name="Lundell T."/>
            <person name="Morin E."/>
            <person name="Murat C."/>
            <person name="Sun H."/>
            <person name="Tunlid A."/>
            <person name="Henrissat B."/>
            <person name="Grigoriev I.V."/>
            <person name="Hibbett D.S."/>
            <person name="Martin F."/>
            <person name="Nordberg H.P."/>
            <person name="Cantor M.N."/>
            <person name="Hua S.X."/>
        </authorList>
    </citation>
    <scope>NUCLEOTIDE SEQUENCE [LARGE SCALE GENOMIC DNA]</scope>
    <source>
        <strain evidence="2 3">Zn</strain>
    </source>
</reference>
<protein>
    <recommendedName>
        <fullName evidence="1">F-box domain-containing protein</fullName>
    </recommendedName>
</protein>
<dbReference type="AlphaFoldDB" id="A0A0C3GLC6"/>
<dbReference type="InParanoid" id="A0A0C3GLC6"/>
<evidence type="ECO:0000313" key="2">
    <source>
        <dbReference type="EMBL" id="KIM96930.1"/>
    </source>
</evidence>
<evidence type="ECO:0000259" key="1">
    <source>
        <dbReference type="PROSITE" id="PS50181"/>
    </source>
</evidence>
<proteinExistence type="predicted"/>
<dbReference type="OrthoDB" id="2588098at2759"/>
<dbReference type="HOGENOM" id="CLU_044126_1_0_1"/>
<feature type="domain" description="F-box" evidence="1">
    <location>
        <begin position="80"/>
        <end position="128"/>
    </location>
</feature>
<name>A0A0C3GLC6_OIDMZ</name>
<dbReference type="EMBL" id="KN832883">
    <property type="protein sequence ID" value="KIM96930.1"/>
    <property type="molecule type" value="Genomic_DNA"/>
</dbReference>
<evidence type="ECO:0000313" key="3">
    <source>
        <dbReference type="Proteomes" id="UP000054321"/>
    </source>
</evidence>
<organism evidence="2 3">
    <name type="scientific">Oidiodendron maius (strain Zn)</name>
    <dbReference type="NCBI Taxonomy" id="913774"/>
    <lineage>
        <taxon>Eukaryota</taxon>
        <taxon>Fungi</taxon>
        <taxon>Dikarya</taxon>
        <taxon>Ascomycota</taxon>
        <taxon>Pezizomycotina</taxon>
        <taxon>Leotiomycetes</taxon>
        <taxon>Leotiomycetes incertae sedis</taxon>
        <taxon>Myxotrichaceae</taxon>
        <taxon>Oidiodendron</taxon>
    </lineage>
</organism>
<keyword evidence="3" id="KW-1185">Reference proteome</keyword>
<dbReference type="InterPro" id="IPR001810">
    <property type="entry name" value="F-box_dom"/>
</dbReference>
<gene>
    <name evidence="2" type="ORF">OIDMADRAFT_169714</name>
</gene>
<dbReference type="PROSITE" id="PS50181">
    <property type="entry name" value="FBOX"/>
    <property type="match status" value="1"/>
</dbReference>